<dbReference type="GO" id="GO:0003723">
    <property type="term" value="F:RNA binding"/>
    <property type="evidence" value="ECO:0007669"/>
    <property type="project" value="InterPro"/>
</dbReference>
<dbReference type="InterPro" id="IPR012337">
    <property type="entry name" value="RNaseH-like_sf"/>
</dbReference>
<keyword evidence="5" id="KW-1185">Reference proteome</keyword>
<dbReference type="InterPro" id="IPR045246">
    <property type="entry name" value="Piwi_ago-like"/>
</dbReference>
<dbReference type="InterPro" id="IPR036085">
    <property type="entry name" value="PAZ_dom_sf"/>
</dbReference>
<dbReference type="Gene3D" id="3.30.420.10">
    <property type="entry name" value="Ribonuclease H-like superfamily/Ribonuclease H"/>
    <property type="match status" value="1"/>
</dbReference>
<dbReference type="AlphaFoldDB" id="A0AAD5Y2F3"/>
<dbReference type="InterPro" id="IPR003100">
    <property type="entry name" value="PAZ_dom"/>
</dbReference>
<organism evidence="4 5">
    <name type="scientific">Boothiomyces macroporosus</name>
    <dbReference type="NCBI Taxonomy" id="261099"/>
    <lineage>
        <taxon>Eukaryota</taxon>
        <taxon>Fungi</taxon>
        <taxon>Fungi incertae sedis</taxon>
        <taxon>Chytridiomycota</taxon>
        <taxon>Chytridiomycota incertae sedis</taxon>
        <taxon>Chytridiomycetes</taxon>
        <taxon>Rhizophydiales</taxon>
        <taxon>Terramycetaceae</taxon>
        <taxon>Boothiomyces</taxon>
    </lineage>
</organism>
<dbReference type="Pfam" id="PF08699">
    <property type="entry name" value="ArgoL1"/>
    <property type="match status" value="1"/>
</dbReference>
<dbReference type="InterPro" id="IPR032472">
    <property type="entry name" value="ArgoL2"/>
</dbReference>
<feature type="domain" description="Piwi" evidence="3">
    <location>
        <begin position="510"/>
        <end position="818"/>
    </location>
</feature>
<accession>A0AAD5Y2F3</accession>
<dbReference type="Gene3D" id="3.40.50.2300">
    <property type="match status" value="1"/>
</dbReference>
<evidence type="ECO:0000259" key="3">
    <source>
        <dbReference type="PROSITE" id="PS50822"/>
    </source>
</evidence>
<dbReference type="Pfam" id="PF02170">
    <property type="entry name" value="PAZ"/>
    <property type="match status" value="1"/>
</dbReference>
<dbReference type="Pfam" id="PF02171">
    <property type="entry name" value="Piwi"/>
    <property type="match status" value="1"/>
</dbReference>
<dbReference type="SMART" id="SM00949">
    <property type="entry name" value="PAZ"/>
    <property type="match status" value="1"/>
</dbReference>
<dbReference type="SUPFAM" id="SSF101690">
    <property type="entry name" value="PAZ domain"/>
    <property type="match status" value="1"/>
</dbReference>
<proteinExistence type="inferred from homology"/>
<dbReference type="SMART" id="SM00950">
    <property type="entry name" value="Piwi"/>
    <property type="match status" value="1"/>
</dbReference>
<dbReference type="InterPro" id="IPR032474">
    <property type="entry name" value="Argonaute_N"/>
</dbReference>
<dbReference type="InterPro" id="IPR036397">
    <property type="entry name" value="RNaseH_sf"/>
</dbReference>
<protein>
    <submittedName>
        <fullName evidence="4">Eukaryotic translation initiation factor 2C</fullName>
    </submittedName>
</protein>
<feature type="domain" description="PAZ" evidence="2">
    <location>
        <begin position="219"/>
        <end position="335"/>
    </location>
</feature>
<dbReference type="Pfam" id="PF16486">
    <property type="entry name" value="ArgoN"/>
    <property type="match status" value="1"/>
</dbReference>
<dbReference type="InterPro" id="IPR003165">
    <property type="entry name" value="Piwi"/>
</dbReference>
<dbReference type="Proteomes" id="UP001210925">
    <property type="component" value="Unassembled WGS sequence"/>
</dbReference>
<dbReference type="CDD" id="cd02846">
    <property type="entry name" value="PAZ_argonaute_like"/>
    <property type="match status" value="1"/>
</dbReference>
<gene>
    <name evidence="4" type="primary">EIF2C4</name>
    <name evidence="4" type="ORF">HK103_006658</name>
</gene>
<evidence type="ECO:0000313" key="5">
    <source>
        <dbReference type="Proteomes" id="UP001210925"/>
    </source>
</evidence>
<dbReference type="EMBL" id="JADGKB010000073">
    <property type="protein sequence ID" value="KAJ3255038.1"/>
    <property type="molecule type" value="Genomic_DNA"/>
</dbReference>
<dbReference type="InterPro" id="IPR032473">
    <property type="entry name" value="Argonaute_Mid_dom"/>
</dbReference>
<evidence type="ECO:0000256" key="1">
    <source>
        <dbReference type="RuleBase" id="RU361178"/>
    </source>
</evidence>
<comment type="caution">
    <text evidence="4">The sequence shown here is derived from an EMBL/GenBank/DDBJ whole genome shotgun (WGS) entry which is preliminary data.</text>
</comment>
<dbReference type="SUPFAM" id="SSF53098">
    <property type="entry name" value="Ribonuclease H-like"/>
    <property type="match status" value="1"/>
</dbReference>
<evidence type="ECO:0000259" key="2">
    <source>
        <dbReference type="PROSITE" id="PS50821"/>
    </source>
</evidence>
<name>A0AAD5Y2F3_9FUNG</name>
<dbReference type="Gene3D" id="2.170.260.10">
    <property type="entry name" value="paz domain"/>
    <property type="match status" value="1"/>
</dbReference>
<keyword evidence="4" id="KW-0396">Initiation factor</keyword>
<reference evidence="4" key="1">
    <citation type="submission" date="2020-05" db="EMBL/GenBank/DDBJ databases">
        <title>Phylogenomic resolution of chytrid fungi.</title>
        <authorList>
            <person name="Stajich J.E."/>
            <person name="Amses K."/>
            <person name="Simmons R."/>
            <person name="Seto K."/>
            <person name="Myers J."/>
            <person name="Bonds A."/>
            <person name="Quandt C.A."/>
            <person name="Barry K."/>
            <person name="Liu P."/>
            <person name="Grigoriev I."/>
            <person name="Longcore J.E."/>
            <person name="James T.Y."/>
        </authorList>
    </citation>
    <scope>NUCLEOTIDE SEQUENCE</scope>
    <source>
        <strain evidence="4">PLAUS21</strain>
    </source>
</reference>
<sequence length="855" mass="95700">MFPKRPDQGTIGRPIQVRSNFFSLTSLPTSQVHHYSVSIVPDVPPAKNRKIFQLWETASNEMGILDGVKPVFDGRFNMYSPKPMPFDDMAVFLIDYYEEDEFPPCENPTLKCLERVPKKFEMTLTKITSISMDSLRLYLKGLSSEVPTEALAVLDVVMRQRPSLTFTTVGRCFYTPDAAVTIANGVQLWQGFHQSLKPANGQLLINLDVSATAFYQAGPVVNIAAKILGKHSPLDIRGALSEKDRQRVEKAVKGLKIVVVHRGQIRRKYKIAKLTTTDAHRTTFPLNESGAEETVANYFLKKYKMELTFSQLPLIVVGEPSRPIYLPMEVCEIVPGQRHMKKLNERQTSEMIKFTCQPPHIRSNKIAAGITLLQQKDDAYLKDFGIEVGREMLNVPARVLPPPTISYHPASKEPTITPSEGSWNLRDKMVAQGVSLISWSVVVFGTEQDIPVPSCQKFITLLCQTCEECGVFVKAKQPPITYASPNGNIEKILIDAYMVAGNSYQARPQLVLCILPNTGVPLYAEIKRVSDTVVGVATQCIQAKHLYAAKRQYCANVCLKMNVKLGGMNSYLSNVQLPFIGQKPTIVIGADVTHPAIGSSASTSIAALVGSLDAQCSRYSAAIRSQKGRMEWIQDLSGMLIEILKTFYKTTGVKPVSILLYRDAVSESQFQEVLKRELESMLQACETLETGYRPAITYVAVQKRHHARFFPIRKEDADKSGNVLPGTVVEQKITHPSEYDFYLCSHPGLQGTQVFTIGTSKPTHYHVLHDENSLNSNTLQELTYRLCYLYCRATRSVSVVPPAYYAHLVATRARFHTADNDEEYNRPSSMYSSITTREKTFGIVKPELTNVMYFM</sequence>
<dbReference type="GO" id="GO:0003743">
    <property type="term" value="F:translation initiation factor activity"/>
    <property type="evidence" value="ECO:0007669"/>
    <property type="project" value="UniProtKB-KW"/>
</dbReference>
<dbReference type="PROSITE" id="PS50821">
    <property type="entry name" value="PAZ"/>
    <property type="match status" value="1"/>
</dbReference>
<evidence type="ECO:0000313" key="4">
    <source>
        <dbReference type="EMBL" id="KAJ3255038.1"/>
    </source>
</evidence>
<dbReference type="PROSITE" id="PS50822">
    <property type="entry name" value="PIWI"/>
    <property type="match status" value="1"/>
</dbReference>
<dbReference type="Pfam" id="PF16487">
    <property type="entry name" value="ArgoMid"/>
    <property type="match status" value="1"/>
</dbReference>
<dbReference type="Pfam" id="PF16488">
    <property type="entry name" value="ArgoL2"/>
    <property type="match status" value="1"/>
</dbReference>
<dbReference type="SMART" id="SM01163">
    <property type="entry name" value="DUF1785"/>
    <property type="match status" value="1"/>
</dbReference>
<dbReference type="InterPro" id="IPR014811">
    <property type="entry name" value="ArgoL1"/>
</dbReference>
<dbReference type="PANTHER" id="PTHR22891">
    <property type="entry name" value="EUKARYOTIC TRANSLATION INITIATION FACTOR 2C"/>
    <property type="match status" value="1"/>
</dbReference>
<keyword evidence="4" id="KW-0648">Protein biosynthesis</keyword>
<dbReference type="CDD" id="cd04657">
    <property type="entry name" value="Piwi_ago-like"/>
    <property type="match status" value="1"/>
</dbReference>
<comment type="similarity">
    <text evidence="1">Belongs to the argonaute family.</text>
</comment>